<feature type="transmembrane region" description="Helical" evidence="1">
    <location>
        <begin position="53"/>
        <end position="77"/>
    </location>
</feature>
<name>A0A9J6RDK3_9BACI</name>
<keyword evidence="3" id="KW-1185">Reference proteome</keyword>
<dbReference type="RefSeq" id="WP_268780199.1">
    <property type="nucleotide sequence ID" value="NZ_JAPRAT010000017.1"/>
</dbReference>
<keyword evidence="1" id="KW-1133">Transmembrane helix</keyword>
<comment type="caution">
    <text evidence="2">The sequence shown here is derived from an EMBL/GenBank/DDBJ whole genome shotgun (WGS) entry which is preliminary data.</text>
</comment>
<sequence length="141" mass="15411">MNKKPVFVMSLIGAILGMVGSLFWMFMGTFFIGGMVDYDQPLDAPLTDRALQIGLTVAGIQTVIAITLFVIGLVKAIRANNFVQLKNTGTWLLVSGIILLFVNIFHLIPSILFIIAGSNAISQSSRYAAQEIQEPYETESI</sequence>
<evidence type="ECO:0008006" key="4">
    <source>
        <dbReference type="Google" id="ProtNLM"/>
    </source>
</evidence>
<dbReference type="EMBL" id="JAPRAT010000017">
    <property type="protein sequence ID" value="MCZ0703427.1"/>
    <property type="molecule type" value="Genomic_DNA"/>
</dbReference>
<proteinExistence type="predicted"/>
<keyword evidence="1" id="KW-0472">Membrane</keyword>
<feature type="transmembrane region" description="Helical" evidence="1">
    <location>
        <begin position="7"/>
        <end position="33"/>
    </location>
</feature>
<dbReference type="AlphaFoldDB" id="A0A9J6RDK3"/>
<dbReference type="Proteomes" id="UP001084197">
    <property type="component" value="Unassembled WGS sequence"/>
</dbReference>
<accession>A0A9J6RDK3</accession>
<protein>
    <recommendedName>
        <fullName evidence="4">DUF4064 domain-containing protein</fullName>
    </recommendedName>
</protein>
<organism evidence="2 3">
    <name type="scientific">Natronobacillus azotifigens</name>
    <dbReference type="NCBI Taxonomy" id="472978"/>
    <lineage>
        <taxon>Bacteria</taxon>
        <taxon>Bacillati</taxon>
        <taxon>Bacillota</taxon>
        <taxon>Bacilli</taxon>
        <taxon>Bacillales</taxon>
        <taxon>Bacillaceae</taxon>
        <taxon>Natronobacillus</taxon>
    </lineage>
</organism>
<keyword evidence="1" id="KW-0812">Transmembrane</keyword>
<evidence type="ECO:0000313" key="3">
    <source>
        <dbReference type="Proteomes" id="UP001084197"/>
    </source>
</evidence>
<feature type="transmembrane region" description="Helical" evidence="1">
    <location>
        <begin position="89"/>
        <end position="116"/>
    </location>
</feature>
<gene>
    <name evidence="2" type="ORF">OWO01_09380</name>
</gene>
<evidence type="ECO:0000313" key="2">
    <source>
        <dbReference type="EMBL" id="MCZ0703427.1"/>
    </source>
</evidence>
<reference evidence="2" key="1">
    <citation type="submission" date="2022-11" db="EMBL/GenBank/DDBJ databases">
        <title>WGS of Natronobacillus azotifigens 24KS-1, an anaerobic diazotrophic haloalkaliphile from soda-rich habitats.</title>
        <authorList>
            <person name="Sorokin D.Y."/>
            <person name="Merkel A.Y."/>
        </authorList>
    </citation>
    <scope>NUCLEOTIDE SEQUENCE</scope>
    <source>
        <strain evidence="2">24KS-1</strain>
    </source>
</reference>
<evidence type="ECO:0000256" key="1">
    <source>
        <dbReference type="SAM" id="Phobius"/>
    </source>
</evidence>